<dbReference type="EMBL" id="BART01008161">
    <property type="protein sequence ID" value="GAG69723.1"/>
    <property type="molecule type" value="Genomic_DNA"/>
</dbReference>
<accession>X1AAK0</accession>
<dbReference type="AlphaFoldDB" id="X1AAK0"/>
<protein>
    <submittedName>
        <fullName evidence="1">Uncharacterized protein</fullName>
    </submittedName>
</protein>
<dbReference type="InterPro" id="IPR009279">
    <property type="entry name" value="Portal_Mu"/>
</dbReference>
<proteinExistence type="predicted"/>
<evidence type="ECO:0000313" key="1">
    <source>
        <dbReference type="EMBL" id="GAG69723.1"/>
    </source>
</evidence>
<name>X1AAK0_9ZZZZ</name>
<reference evidence="1" key="1">
    <citation type="journal article" date="2014" name="Front. Microbiol.">
        <title>High frequency of phylogenetically diverse reductive dehalogenase-homologous genes in deep subseafloor sedimentary metagenomes.</title>
        <authorList>
            <person name="Kawai M."/>
            <person name="Futagami T."/>
            <person name="Toyoda A."/>
            <person name="Takaki Y."/>
            <person name="Nishi S."/>
            <person name="Hori S."/>
            <person name="Arai W."/>
            <person name="Tsubouchi T."/>
            <person name="Morono Y."/>
            <person name="Uchiyama I."/>
            <person name="Ito T."/>
            <person name="Fujiyama A."/>
            <person name="Inagaki F."/>
            <person name="Takami H."/>
        </authorList>
    </citation>
    <scope>NUCLEOTIDE SEQUENCE</scope>
    <source>
        <strain evidence="1">Expedition CK06-06</strain>
    </source>
</reference>
<sequence length="123" mass="14750">MKIFGYNLTAELLRPERRKSPQEFPASQQKYEFRLDLKSLKTAIDLANNLQNYNRWDLHNIYRRVTRDPNLIAQWNTRTLKTLDREFKVVKGDKEDSGLTKLFESPWFSQFVRSAMAYKLWGF</sequence>
<dbReference type="Pfam" id="PF06074">
    <property type="entry name" value="Portal_Mu"/>
    <property type="match status" value="1"/>
</dbReference>
<gene>
    <name evidence="1" type="ORF">S01H4_18416</name>
</gene>
<comment type="caution">
    <text evidence="1">The sequence shown here is derived from an EMBL/GenBank/DDBJ whole genome shotgun (WGS) entry which is preliminary data.</text>
</comment>
<organism evidence="1">
    <name type="scientific">marine sediment metagenome</name>
    <dbReference type="NCBI Taxonomy" id="412755"/>
    <lineage>
        <taxon>unclassified sequences</taxon>
        <taxon>metagenomes</taxon>
        <taxon>ecological metagenomes</taxon>
    </lineage>
</organism>
<feature type="non-terminal residue" evidence="1">
    <location>
        <position position="123"/>
    </location>
</feature>